<dbReference type="PANTHER" id="PTHR44688">
    <property type="entry name" value="DNA-BINDING TRANSCRIPTIONAL ACTIVATOR DEVR_DOSR"/>
    <property type="match status" value="1"/>
</dbReference>
<dbReference type="InterPro" id="IPR005143">
    <property type="entry name" value="TF_LuxR_autoind-bd_dom"/>
</dbReference>
<dbReference type="AlphaFoldDB" id="A0A238JRK8"/>
<dbReference type="PROSITE" id="PS50043">
    <property type="entry name" value="HTH_LUXR_2"/>
    <property type="match status" value="1"/>
</dbReference>
<evidence type="ECO:0000256" key="3">
    <source>
        <dbReference type="ARBA" id="ARBA00023163"/>
    </source>
</evidence>
<dbReference type="GO" id="GO:0003677">
    <property type="term" value="F:DNA binding"/>
    <property type="evidence" value="ECO:0007669"/>
    <property type="project" value="UniProtKB-KW"/>
</dbReference>
<evidence type="ECO:0000256" key="1">
    <source>
        <dbReference type="ARBA" id="ARBA00023015"/>
    </source>
</evidence>
<organism evidence="5 6">
    <name type="scientific">Pelagimonas varians</name>
    <dbReference type="NCBI Taxonomy" id="696760"/>
    <lineage>
        <taxon>Bacteria</taxon>
        <taxon>Pseudomonadati</taxon>
        <taxon>Pseudomonadota</taxon>
        <taxon>Alphaproteobacteria</taxon>
        <taxon>Rhodobacterales</taxon>
        <taxon>Roseobacteraceae</taxon>
        <taxon>Pelagimonas</taxon>
    </lineage>
</organism>
<protein>
    <submittedName>
        <fullName evidence="5">Transcriptional activator protein LuxR</fullName>
    </submittedName>
</protein>
<dbReference type="EMBL" id="FXYH01000001">
    <property type="protein sequence ID" value="SMX32492.1"/>
    <property type="molecule type" value="Genomic_DNA"/>
</dbReference>
<keyword evidence="2" id="KW-0238">DNA-binding</keyword>
<reference evidence="5 6" key="1">
    <citation type="submission" date="2017-05" db="EMBL/GenBank/DDBJ databases">
        <authorList>
            <person name="Song R."/>
            <person name="Chenine A.L."/>
            <person name="Ruprecht R.M."/>
        </authorList>
    </citation>
    <scope>NUCLEOTIDE SEQUENCE [LARGE SCALE GENOMIC DNA]</scope>
    <source>
        <strain evidence="5 6">CECT 8663</strain>
    </source>
</reference>
<evidence type="ECO:0000313" key="5">
    <source>
        <dbReference type="EMBL" id="SMX32492.1"/>
    </source>
</evidence>
<dbReference type="Proteomes" id="UP000220836">
    <property type="component" value="Unassembled WGS sequence"/>
</dbReference>
<sequence length="253" mass="28563">MKANLRIYLTELTNIDNVADLWALHCAKMEEFGFDRLIYGFTQFMTATSFGDPNDFVILSNHSPEYRKGFVEDGLYRNAPMVKWALENEGHCSWRVLAEQISTGTMDEQAQKVVAFNLSHKVHAGYTISFKSVSSRAKGAISLSSKPELNQDQIDEIWAEHGGDIVLMNNLVHLKIMTLPIPLQNQKLTPRQRESLEWVGDGKTMQDIAQIMGLTQATIEKHLRLARDTLNVETTAQAVAKAAFHNQMYVIHA</sequence>
<dbReference type="GO" id="GO:0006355">
    <property type="term" value="P:regulation of DNA-templated transcription"/>
    <property type="evidence" value="ECO:0007669"/>
    <property type="project" value="InterPro"/>
</dbReference>
<evidence type="ECO:0000259" key="4">
    <source>
        <dbReference type="PROSITE" id="PS50043"/>
    </source>
</evidence>
<dbReference type="InterPro" id="IPR036693">
    <property type="entry name" value="TF_LuxR_autoind-bd_dom_sf"/>
</dbReference>
<dbReference type="Gene3D" id="3.30.450.80">
    <property type="entry name" value="Transcription factor LuxR-like, autoinducer-binding domain"/>
    <property type="match status" value="1"/>
</dbReference>
<dbReference type="CDD" id="cd06170">
    <property type="entry name" value="LuxR_C_like"/>
    <property type="match status" value="1"/>
</dbReference>
<dbReference type="InterPro" id="IPR036388">
    <property type="entry name" value="WH-like_DNA-bd_sf"/>
</dbReference>
<gene>
    <name evidence="5" type="primary">luxR</name>
    <name evidence="5" type="ORF">PEV8663_00042</name>
</gene>
<dbReference type="SMART" id="SM00421">
    <property type="entry name" value="HTH_LUXR"/>
    <property type="match status" value="1"/>
</dbReference>
<proteinExistence type="predicted"/>
<evidence type="ECO:0000313" key="6">
    <source>
        <dbReference type="Proteomes" id="UP000220836"/>
    </source>
</evidence>
<feature type="domain" description="HTH luxR-type" evidence="4">
    <location>
        <begin position="181"/>
        <end position="246"/>
    </location>
</feature>
<keyword evidence="3" id="KW-0804">Transcription</keyword>
<accession>A0A238JRK8</accession>
<dbReference type="Pfam" id="PF00196">
    <property type="entry name" value="GerE"/>
    <property type="match status" value="1"/>
</dbReference>
<dbReference type="RefSeq" id="WP_097802613.1">
    <property type="nucleotide sequence ID" value="NZ_FXYH01000001.1"/>
</dbReference>
<dbReference type="PRINTS" id="PR00038">
    <property type="entry name" value="HTHLUXR"/>
</dbReference>
<dbReference type="SUPFAM" id="SSF75516">
    <property type="entry name" value="Pheromone-binding domain of LuxR-like quorum-sensing transcription factors"/>
    <property type="match status" value="1"/>
</dbReference>
<name>A0A238JRK8_9RHOB</name>
<dbReference type="OrthoDB" id="3679796at2"/>
<keyword evidence="1" id="KW-0805">Transcription regulation</keyword>
<dbReference type="PANTHER" id="PTHR44688:SF16">
    <property type="entry name" value="DNA-BINDING TRANSCRIPTIONAL ACTIVATOR DEVR_DOSR"/>
    <property type="match status" value="1"/>
</dbReference>
<dbReference type="Pfam" id="PF03472">
    <property type="entry name" value="Autoind_bind"/>
    <property type="match status" value="1"/>
</dbReference>
<dbReference type="Gene3D" id="1.10.10.10">
    <property type="entry name" value="Winged helix-like DNA-binding domain superfamily/Winged helix DNA-binding domain"/>
    <property type="match status" value="1"/>
</dbReference>
<keyword evidence="6" id="KW-1185">Reference proteome</keyword>
<dbReference type="SUPFAM" id="SSF46894">
    <property type="entry name" value="C-terminal effector domain of the bipartite response regulators"/>
    <property type="match status" value="1"/>
</dbReference>
<evidence type="ECO:0000256" key="2">
    <source>
        <dbReference type="ARBA" id="ARBA00023125"/>
    </source>
</evidence>
<dbReference type="InterPro" id="IPR016032">
    <property type="entry name" value="Sig_transdc_resp-reg_C-effctor"/>
</dbReference>
<dbReference type="InterPro" id="IPR000792">
    <property type="entry name" value="Tscrpt_reg_LuxR_C"/>
</dbReference>